<accession>A0ABD2XUL7</accession>
<evidence type="ECO:0000256" key="4">
    <source>
        <dbReference type="ARBA" id="ARBA00023163"/>
    </source>
</evidence>
<dbReference type="InterPro" id="IPR019145">
    <property type="entry name" value="Mediator_Med10"/>
</dbReference>
<keyword evidence="4 6" id="KW-0804">Transcription</keyword>
<feature type="region of interest" description="Disordered" evidence="7">
    <location>
        <begin position="1"/>
        <end position="28"/>
    </location>
</feature>
<evidence type="ECO:0000256" key="5">
    <source>
        <dbReference type="ARBA" id="ARBA00023242"/>
    </source>
</evidence>
<dbReference type="EMBL" id="JBJUIK010000017">
    <property type="protein sequence ID" value="KAL3499092.1"/>
    <property type="molecule type" value="Genomic_DNA"/>
</dbReference>
<comment type="subcellular location">
    <subcellularLocation>
        <location evidence="1 6">Nucleus</location>
    </subcellularLocation>
</comment>
<keyword evidence="9" id="KW-1185">Reference proteome</keyword>
<sequence>MESSQKTAGTPASGNGNDGSPVVEPITISMDDPKQNLNQINNSIQETLGILHQLYITVSSFNVSSQDNLVLELDNMSKLADKCDIQVPPEVLNFVDDGKNPDEFARDVLNSALPRIRLPKAKPTPSRFDFSLKPD</sequence>
<keyword evidence="3 6" id="KW-0805">Transcription regulation</keyword>
<protein>
    <recommendedName>
        <fullName evidence="6">Mediator of RNA polymerase II transcription subunit 10</fullName>
    </recommendedName>
    <alternativeName>
        <fullName evidence="6">Mediator complex subunit 10</fullName>
    </alternativeName>
</protein>
<evidence type="ECO:0000256" key="6">
    <source>
        <dbReference type="RuleBase" id="RU364146"/>
    </source>
</evidence>
<gene>
    <name evidence="6" type="primary">MED10</name>
    <name evidence="8" type="ORF">ACH5RR_041824</name>
</gene>
<dbReference type="PANTHER" id="PTHR13345:SF14">
    <property type="entry name" value="MEDIATOR OF RNA POLYMERASE II TRANSCRIPTION SUBUNIT 10A-RELATED"/>
    <property type="match status" value="1"/>
</dbReference>
<reference evidence="8 9" key="1">
    <citation type="submission" date="2024-11" db="EMBL/GenBank/DDBJ databases">
        <title>A near-complete genome assembly of Cinchona calisaya.</title>
        <authorList>
            <person name="Lian D.C."/>
            <person name="Zhao X.W."/>
            <person name="Wei L."/>
        </authorList>
    </citation>
    <scope>NUCLEOTIDE SEQUENCE [LARGE SCALE GENOMIC DNA]</scope>
    <source>
        <tissue evidence="8">Nenye</tissue>
    </source>
</reference>
<evidence type="ECO:0000256" key="3">
    <source>
        <dbReference type="ARBA" id="ARBA00023015"/>
    </source>
</evidence>
<dbReference type="AlphaFoldDB" id="A0ABD2XUL7"/>
<dbReference type="Pfam" id="PF09748">
    <property type="entry name" value="Med10"/>
    <property type="match status" value="1"/>
</dbReference>
<comment type="caution">
    <text evidence="8">The sequence shown here is derived from an EMBL/GenBank/DDBJ whole genome shotgun (WGS) entry which is preliminary data.</text>
</comment>
<dbReference type="Proteomes" id="UP001630127">
    <property type="component" value="Unassembled WGS sequence"/>
</dbReference>
<dbReference type="GO" id="GO:0005634">
    <property type="term" value="C:nucleus"/>
    <property type="evidence" value="ECO:0007669"/>
    <property type="project" value="UniProtKB-SubCell"/>
</dbReference>
<feature type="compositionally biased region" description="Polar residues" evidence="7">
    <location>
        <begin position="1"/>
        <end position="15"/>
    </location>
</feature>
<dbReference type="PANTHER" id="PTHR13345">
    <property type="entry name" value="MEDIATOR OF RNA POLYMERASE II TRANSCRIPTION SUBUNIT 10"/>
    <property type="match status" value="1"/>
</dbReference>
<name>A0ABD2XUL7_9GENT</name>
<evidence type="ECO:0000256" key="7">
    <source>
        <dbReference type="SAM" id="MobiDB-lite"/>
    </source>
</evidence>
<evidence type="ECO:0000313" key="9">
    <source>
        <dbReference type="Proteomes" id="UP001630127"/>
    </source>
</evidence>
<comment type="subunit">
    <text evidence="6">Component of the Mediator complex.</text>
</comment>
<keyword evidence="6" id="KW-0010">Activator</keyword>
<organism evidence="8 9">
    <name type="scientific">Cinchona calisaya</name>
    <dbReference type="NCBI Taxonomy" id="153742"/>
    <lineage>
        <taxon>Eukaryota</taxon>
        <taxon>Viridiplantae</taxon>
        <taxon>Streptophyta</taxon>
        <taxon>Embryophyta</taxon>
        <taxon>Tracheophyta</taxon>
        <taxon>Spermatophyta</taxon>
        <taxon>Magnoliopsida</taxon>
        <taxon>eudicotyledons</taxon>
        <taxon>Gunneridae</taxon>
        <taxon>Pentapetalae</taxon>
        <taxon>asterids</taxon>
        <taxon>lamiids</taxon>
        <taxon>Gentianales</taxon>
        <taxon>Rubiaceae</taxon>
        <taxon>Cinchonoideae</taxon>
        <taxon>Cinchoneae</taxon>
        <taxon>Cinchona</taxon>
    </lineage>
</organism>
<proteinExistence type="inferred from homology"/>
<comment type="function">
    <text evidence="6">Component of the Mediator complex, a coactivator involved in the regulated transcription of nearly all RNA polymerase II-dependent genes. Mediator functions as a bridge to convey information from gene-specific regulatory proteins to the basal RNA polymerase II transcription machinery. Mediator is recruited to promoters by direct interactions with regulatory proteins and serves as a scaffold for the assembly of a functional preinitiation complex with RNA polymerase II and the general transcription factors.</text>
</comment>
<evidence type="ECO:0000256" key="1">
    <source>
        <dbReference type="ARBA" id="ARBA00004123"/>
    </source>
</evidence>
<comment type="similarity">
    <text evidence="2 6">Belongs to the Mediator complex subunit 10 family.</text>
</comment>
<evidence type="ECO:0000313" key="8">
    <source>
        <dbReference type="EMBL" id="KAL3499092.1"/>
    </source>
</evidence>
<keyword evidence="5 6" id="KW-0539">Nucleus</keyword>
<evidence type="ECO:0000256" key="2">
    <source>
        <dbReference type="ARBA" id="ARBA00005389"/>
    </source>
</evidence>